<keyword evidence="3 8" id="KW-0812">Transmembrane</keyword>
<dbReference type="GO" id="GO:0005524">
    <property type="term" value="F:ATP binding"/>
    <property type="evidence" value="ECO:0007669"/>
    <property type="project" value="UniProtKB-KW"/>
</dbReference>
<evidence type="ECO:0000256" key="7">
    <source>
        <dbReference type="ARBA" id="ARBA00023136"/>
    </source>
</evidence>
<dbReference type="PROSITE" id="PS50929">
    <property type="entry name" value="ABC_TM1F"/>
    <property type="match status" value="1"/>
</dbReference>
<dbReference type="Gene3D" id="1.20.1560.10">
    <property type="entry name" value="ABC transporter type 1, transmembrane domain"/>
    <property type="match status" value="1"/>
</dbReference>
<dbReference type="InterPro" id="IPR036640">
    <property type="entry name" value="ABC1_TM_sf"/>
</dbReference>
<dbReference type="InterPro" id="IPR011527">
    <property type="entry name" value="ABC1_TM_dom"/>
</dbReference>
<dbReference type="SUPFAM" id="SSF90123">
    <property type="entry name" value="ABC transporter transmembrane region"/>
    <property type="match status" value="1"/>
</dbReference>
<dbReference type="Gene3D" id="3.40.50.300">
    <property type="entry name" value="P-loop containing nucleotide triphosphate hydrolases"/>
    <property type="match status" value="1"/>
</dbReference>
<feature type="domain" description="ABC transporter" evidence="9">
    <location>
        <begin position="374"/>
        <end position="572"/>
    </location>
</feature>
<keyword evidence="4" id="KW-0547">Nucleotide-binding</keyword>
<sequence>MSTGGLRMTLMRAFRLARVAISGPGCWTGLALFALVLALGFLGVWLSVRMIAWNKSFYDALENMDGAEALHQIGIFFAIVGAMAASWLAADWLRKLLLIRWRARLTNIALNQWVRTRAFWTLRPGYSDQPIENPDQRISEDCRSFVELLLEFTIDLITSVVALFSYFAVLWSAASFVLQFNLFGTQIEIQRYMVWLAPIYVALSTLVTHLLGRPLKQKYFLQEKVEADFRHALVRLRDNADQIAQSDGEAAETRRLDERFAAVARNWRSVMRAELVLGLFTRPYHQTVLRIPTFFALPAYFAGTVTLGGLMQLASAFSNVSTTLSWFVFEYRKLAKFVAVCERLDGLLRQTAAPNPTAPALQKIQRGLSDDGALRVRGLRLVTPNGRVLQPTPDIVLHPGQTMLIDGASGRGKTTLLCAITGLWGWGKGQILRPAGRFLLLPSGAPVMDDDLCAAICYPHRPEALGMVRVQAVLRRVGLAHRLTDHGGVSGLSMGERQRIGLARAVLNNPDWLILDEATAALDPASEADLLTWLRQELPATTLIITAHRKPAGLVPDHVLHLDTPNSQERSA</sequence>
<evidence type="ECO:0000313" key="11">
    <source>
        <dbReference type="EMBL" id="MDB6177675.1"/>
    </source>
</evidence>
<comment type="caution">
    <text evidence="11">The sequence shown here is derived from an EMBL/GenBank/DDBJ whole genome shotgun (WGS) entry which is preliminary data.</text>
</comment>
<keyword evidence="6 8" id="KW-1133">Transmembrane helix</keyword>
<reference evidence="11" key="1">
    <citation type="submission" date="2022-12" db="EMBL/GenBank/DDBJ databases">
        <title>Paracoccus onchidii sp. nov., isolated from a marine invertebrate from the South China Sea.</title>
        <authorList>
            <person name="Xu S."/>
            <person name="Liu Z."/>
            <person name="Xu Y."/>
        </authorList>
    </citation>
    <scope>NUCLEOTIDE SEQUENCE</scope>
    <source>
        <strain evidence="11">Z330</strain>
    </source>
</reference>
<dbReference type="InterPro" id="IPR003439">
    <property type="entry name" value="ABC_transporter-like_ATP-bd"/>
</dbReference>
<evidence type="ECO:0000259" key="10">
    <source>
        <dbReference type="PROSITE" id="PS50929"/>
    </source>
</evidence>
<keyword evidence="2" id="KW-0813">Transport</keyword>
<dbReference type="Pfam" id="PF00005">
    <property type="entry name" value="ABC_tran"/>
    <property type="match status" value="1"/>
</dbReference>
<feature type="transmembrane region" description="Helical" evidence="8">
    <location>
        <begin position="192"/>
        <end position="212"/>
    </location>
</feature>
<protein>
    <submittedName>
        <fullName evidence="11">ATP-binding cassette domain-containing protein</fullName>
    </submittedName>
</protein>
<evidence type="ECO:0000256" key="8">
    <source>
        <dbReference type="SAM" id="Phobius"/>
    </source>
</evidence>
<dbReference type="PANTHER" id="PTHR11384:SF59">
    <property type="entry name" value="LYSOSOMAL COBALAMIN TRANSPORTER ABCD4"/>
    <property type="match status" value="1"/>
</dbReference>
<name>A0ABT4ZG67_9RHOB</name>
<feature type="transmembrane region" description="Helical" evidence="8">
    <location>
        <begin position="69"/>
        <end position="90"/>
    </location>
</feature>
<feature type="domain" description="ABC transmembrane type-1" evidence="10">
    <location>
        <begin position="34"/>
        <end position="336"/>
    </location>
</feature>
<dbReference type="InterPro" id="IPR003593">
    <property type="entry name" value="AAA+_ATPase"/>
</dbReference>
<keyword evidence="5 11" id="KW-0067">ATP-binding</keyword>
<dbReference type="EMBL" id="JAQBIE010000010">
    <property type="protein sequence ID" value="MDB6177675.1"/>
    <property type="molecule type" value="Genomic_DNA"/>
</dbReference>
<evidence type="ECO:0000256" key="3">
    <source>
        <dbReference type="ARBA" id="ARBA00022692"/>
    </source>
</evidence>
<organism evidence="11 12">
    <name type="scientific">Paracoccus onchidii</name>
    <dbReference type="NCBI Taxonomy" id="3017813"/>
    <lineage>
        <taxon>Bacteria</taxon>
        <taxon>Pseudomonadati</taxon>
        <taxon>Pseudomonadota</taxon>
        <taxon>Alphaproteobacteria</taxon>
        <taxon>Rhodobacterales</taxon>
        <taxon>Paracoccaceae</taxon>
        <taxon>Paracoccus</taxon>
    </lineage>
</organism>
<dbReference type="PROSITE" id="PS50893">
    <property type="entry name" value="ABC_TRANSPORTER_2"/>
    <property type="match status" value="1"/>
</dbReference>
<keyword evidence="12" id="KW-1185">Reference proteome</keyword>
<dbReference type="PANTHER" id="PTHR11384">
    <property type="entry name" value="ATP-BINDING CASSETTE, SUB-FAMILY D MEMBER"/>
    <property type="match status" value="1"/>
</dbReference>
<feature type="transmembrane region" description="Helical" evidence="8">
    <location>
        <begin position="156"/>
        <end position="180"/>
    </location>
</feature>
<evidence type="ECO:0000313" key="12">
    <source>
        <dbReference type="Proteomes" id="UP001165641"/>
    </source>
</evidence>
<evidence type="ECO:0000259" key="9">
    <source>
        <dbReference type="PROSITE" id="PS50893"/>
    </source>
</evidence>
<dbReference type="Pfam" id="PF06472">
    <property type="entry name" value="ABC_membrane_2"/>
    <property type="match status" value="1"/>
</dbReference>
<evidence type="ECO:0000256" key="2">
    <source>
        <dbReference type="ARBA" id="ARBA00022448"/>
    </source>
</evidence>
<comment type="subcellular location">
    <subcellularLocation>
        <location evidence="1">Cell membrane</location>
        <topology evidence="1">Multi-pass membrane protein</topology>
    </subcellularLocation>
</comment>
<dbReference type="SMART" id="SM00382">
    <property type="entry name" value="AAA"/>
    <property type="match status" value="1"/>
</dbReference>
<accession>A0ABT4ZG67</accession>
<evidence type="ECO:0000256" key="5">
    <source>
        <dbReference type="ARBA" id="ARBA00022840"/>
    </source>
</evidence>
<dbReference type="SUPFAM" id="SSF52540">
    <property type="entry name" value="P-loop containing nucleoside triphosphate hydrolases"/>
    <property type="match status" value="1"/>
</dbReference>
<evidence type="ECO:0000256" key="4">
    <source>
        <dbReference type="ARBA" id="ARBA00022741"/>
    </source>
</evidence>
<proteinExistence type="predicted"/>
<dbReference type="RefSeq" id="WP_271888800.1">
    <property type="nucleotide sequence ID" value="NZ_JAQBIE010000010.1"/>
</dbReference>
<evidence type="ECO:0000256" key="6">
    <source>
        <dbReference type="ARBA" id="ARBA00022989"/>
    </source>
</evidence>
<evidence type="ECO:0000256" key="1">
    <source>
        <dbReference type="ARBA" id="ARBA00004651"/>
    </source>
</evidence>
<dbReference type="InterPro" id="IPR050835">
    <property type="entry name" value="ABC_transporter_sub-D"/>
</dbReference>
<keyword evidence="7 8" id="KW-0472">Membrane</keyword>
<gene>
    <name evidence="11" type="ORF">PAF17_09130</name>
</gene>
<dbReference type="InterPro" id="IPR027417">
    <property type="entry name" value="P-loop_NTPase"/>
</dbReference>
<feature type="transmembrane region" description="Helical" evidence="8">
    <location>
        <begin position="21"/>
        <end position="46"/>
    </location>
</feature>
<dbReference type="Proteomes" id="UP001165641">
    <property type="component" value="Unassembled WGS sequence"/>
</dbReference>